<dbReference type="Gene3D" id="2.60.40.640">
    <property type="match status" value="1"/>
</dbReference>
<reference evidence="1" key="2">
    <citation type="submission" date="2025-08" db="UniProtKB">
        <authorList>
            <consortium name="Ensembl"/>
        </authorList>
    </citation>
    <scope>IDENTIFICATION</scope>
    <source>
        <strain evidence="1">broiler</strain>
    </source>
</reference>
<evidence type="ECO:0000313" key="2">
    <source>
        <dbReference type="Proteomes" id="UP000000539"/>
    </source>
</evidence>
<reference evidence="1" key="3">
    <citation type="submission" date="2025-09" db="UniProtKB">
        <authorList>
            <consortium name="Ensembl"/>
        </authorList>
    </citation>
    <scope>IDENTIFICATION</scope>
    <source>
        <strain evidence="1">broiler</strain>
    </source>
</reference>
<evidence type="ECO:0008006" key="3">
    <source>
        <dbReference type="Google" id="ProtNLM"/>
    </source>
</evidence>
<protein>
    <recommendedName>
        <fullName evidence="3">Arrestin-like N-terminal domain-containing protein</fullName>
    </recommendedName>
</protein>
<dbReference type="InterPro" id="IPR014752">
    <property type="entry name" value="Arrestin-like_C"/>
</dbReference>
<proteinExistence type="predicted"/>
<accession>A0A8V0YNE8</accession>
<dbReference type="GeneTree" id="ENSGT00510000049183"/>
<organism evidence="1 2">
    <name type="scientific">Gallus gallus</name>
    <name type="common">Chicken</name>
    <dbReference type="NCBI Taxonomy" id="9031"/>
    <lineage>
        <taxon>Eukaryota</taxon>
        <taxon>Metazoa</taxon>
        <taxon>Chordata</taxon>
        <taxon>Craniata</taxon>
        <taxon>Vertebrata</taxon>
        <taxon>Euteleostomi</taxon>
        <taxon>Archelosauria</taxon>
        <taxon>Archosauria</taxon>
        <taxon>Dinosauria</taxon>
        <taxon>Saurischia</taxon>
        <taxon>Theropoda</taxon>
        <taxon>Coelurosauria</taxon>
        <taxon>Aves</taxon>
        <taxon>Neognathae</taxon>
        <taxon>Galloanserae</taxon>
        <taxon>Galliformes</taxon>
        <taxon>Phasianidae</taxon>
        <taxon>Phasianinae</taxon>
        <taxon>Gallus</taxon>
    </lineage>
</organism>
<name>A0A8V0YNE8_CHICK</name>
<dbReference type="Ensembl" id="ENSGALT00010032962.1">
    <property type="protein sequence ID" value="ENSGALP00010019492.1"/>
    <property type="gene ID" value="ENSGALG00010013735.1"/>
</dbReference>
<dbReference type="Proteomes" id="UP000000539">
    <property type="component" value="Chromosome 1"/>
</dbReference>
<reference evidence="1" key="1">
    <citation type="submission" date="2020-11" db="EMBL/GenBank/DDBJ databases">
        <title>Gallus gallus (Chicken) genome, bGalGal1, GRCg7b, maternal haplotype autosomes + Z &amp; W.</title>
        <authorList>
            <person name="Warren W."/>
            <person name="Formenti G."/>
            <person name="Fedrigo O."/>
            <person name="Haase B."/>
            <person name="Mountcastle J."/>
            <person name="Balacco J."/>
            <person name="Tracey A."/>
            <person name="Schneider V."/>
            <person name="Okimoto R."/>
            <person name="Cheng H."/>
            <person name="Hawken R."/>
            <person name="Howe K."/>
            <person name="Jarvis E.D."/>
        </authorList>
    </citation>
    <scope>NUCLEOTIDE SEQUENCE [LARGE SCALE GENOMIC DNA]</scope>
    <source>
        <strain evidence="1">Broiler</strain>
    </source>
</reference>
<sequence length="308" mass="34088">MTAVKAINLVLPEIKVCSTDSCVCGQLVLNLSSTLVDPVVKVELVGRGYLSCMTIACTNKAVYISKAKKFHICWAREECCLAFRQLPGFWDPHTFDFHFSFPPEVLCTFTSKVGCISYFVQGICCSHSTVLAKEQRYLLLQGISGDHMGHAKDKLRGTNCLKKHIFPGETVAFTTDIANRTCSYVKKVVFAICCTVLYRGFSNSGEQYSFEDQKEVMRLECQPGTSAFDTMRVISALVLPKPLPVTSALRGNYIMAFRHEQVETSNLPYATSTILGTVLIIIEQADCLSQRDLWEIPSAASMDGWAGG</sequence>
<dbReference type="AlphaFoldDB" id="A0A8V0YNE8"/>
<keyword evidence="2" id="KW-1185">Reference proteome</keyword>
<evidence type="ECO:0000313" key="1">
    <source>
        <dbReference type="Ensembl" id="ENSGALP00010019492.1"/>
    </source>
</evidence>